<proteinExistence type="predicted"/>
<evidence type="ECO:0000313" key="2">
    <source>
        <dbReference type="EMBL" id="ABW02083.1"/>
    </source>
</evidence>
<accession>A8ME77</accession>
<dbReference type="GeneID" id="5708698"/>
<organism evidence="2 3">
    <name type="scientific">Caldivirga maquilingensis (strain ATCC 700844 / DSM 13496 / JCM 10307 / IC-167)</name>
    <dbReference type="NCBI Taxonomy" id="397948"/>
    <lineage>
        <taxon>Archaea</taxon>
        <taxon>Thermoproteota</taxon>
        <taxon>Thermoprotei</taxon>
        <taxon>Thermoproteales</taxon>
        <taxon>Thermoproteaceae</taxon>
        <taxon>Caldivirga</taxon>
    </lineage>
</organism>
<name>A8ME77_CALMQ</name>
<dbReference type="AlphaFoldDB" id="A8ME77"/>
<dbReference type="KEGG" id="cma:Cmaq_1256"/>
<keyword evidence="1" id="KW-0472">Membrane</keyword>
<evidence type="ECO:0000256" key="1">
    <source>
        <dbReference type="SAM" id="Phobius"/>
    </source>
</evidence>
<dbReference type="OrthoDB" id="385452at2157"/>
<reference evidence="2 3" key="1">
    <citation type="submission" date="2007-10" db="EMBL/GenBank/DDBJ databases">
        <title>Complete sequence of Caldivirga maquilingensis IC-167.</title>
        <authorList>
            <consortium name="US DOE Joint Genome Institute"/>
            <person name="Copeland A."/>
            <person name="Lucas S."/>
            <person name="Lapidus A."/>
            <person name="Barry K."/>
            <person name="Glavina del Rio T."/>
            <person name="Dalin E."/>
            <person name="Tice H."/>
            <person name="Pitluck S."/>
            <person name="Saunders E."/>
            <person name="Brettin T."/>
            <person name="Bruce D."/>
            <person name="Detter J.C."/>
            <person name="Han C."/>
            <person name="Schmutz J."/>
            <person name="Larimer F."/>
            <person name="Land M."/>
            <person name="Hauser L."/>
            <person name="Kyrpides N."/>
            <person name="Ivanova N."/>
            <person name="Biddle J.F."/>
            <person name="Zhang Z."/>
            <person name="Fitz-Gibbon S.T."/>
            <person name="Lowe T.M."/>
            <person name="Saltikov C."/>
            <person name="House C.H."/>
            <person name="Richardson P."/>
        </authorList>
    </citation>
    <scope>NUCLEOTIDE SEQUENCE [LARGE SCALE GENOMIC DNA]</scope>
    <source>
        <strain evidence="3">ATCC 700844 / DSM 13496 / JCM 10307 / IC-167</strain>
    </source>
</reference>
<dbReference type="STRING" id="397948.Cmaq_1256"/>
<dbReference type="RefSeq" id="WP_012186302.1">
    <property type="nucleotide sequence ID" value="NC_009954.1"/>
</dbReference>
<feature type="transmembrane region" description="Helical" evidence="1">
    <location>
        <begin position="12"/>
        <end position="29"/>
    </location>
</feature>
<sequence length="253" mass="27654">MREAVLIKAGDDVAVSALVYITYVFSHLGLIKAEYTLSVSLMLIPLIQHYLIKGGLFTYNGAVRVYASSMHALALTWLLIAVFMTVSLNNQLPLFIAAPFVVLAMAIGLTVRRESSLTATPLLLSSPILMLIGYSPQAIALLSLVPFITTSLILLQLRGRYGGRIGLSKLTPVVALLQFALYLLLSIITSITQVILTAVYLLMLIVLGIPLTKLRGRYLFIILLTLALASLMLKMIPLLCAVVIFTIRLLLLQ</sequence>
<feature type="transmembrane region" description="Helical" evidence="1">
    <location>
        <begin position="191"/>
        <end position="211"/>
    </location>
</feature>
<protein>
    <submittedName>
        <fullName evidence="2">Uncharacterized protein</fullName>
    </submittedName>
</protein>
<feature type="transmembrane region" description="Helical" evidence="1">
    <location>
        <begin position="64"/>
        <end position="86"/>
    </location>
</feature>
<keyword evidence="1" id="KW-1133">Transmembrane helix</keyword>
<dbReference type="EMBL" id="CP000852">
    <property type="protein sequence ID" value="ABW02083.1"/>
    <property type="molecule type" value="Genomic_DNA"/>
</dbReference>
<feature type="transmembrane region" description="Helical" evidence="1">
    <location>
        <begin position="92"/>
        <end position="109"/>
    </location>
</feature>
<feature type="transmembrane region" description="Helical" evidence="1">
    <location>
        <begin position="218"/>
        <end position="251"/>
    </location>
</feature>
<dbReference type="HOGENOM" id="CLU_1096675_0_0_2"/>
<dbReference type="Proteomes" id="UP000001137">
    <property type="component" value="Chromosome"/>
</dbReference>
<evidence type="ECO:0000313" key="3">
    <source>
        <dbReference type="Proteomes" id="UP000001137"/>
    </source>
</evidence>
<feature type="transmembrane region" description="Helical" evidence="1">
    <location>
        <begin position="35"/>
        <end position="52"/>
    </location>
</feature>
<gene>
    <name evidence="2" type="ordered locus">Cmaq_1256</name>
</gene>
<keyword evidence="1" id="KW-0812">Transmembrane</keyword>
<feature type="transmembrane region" description="Helical" evidence="1">
    <location>
        <begin position="167"/>
        <end position="185"/>
    </location>
</feature>
<keyword evidence="3" id="KW-1185">Reference proteome</keyword>